<evidence type="ECO:0000256" key="3">
    <source>
        <dbReference type="ARBA" id="ARBA00023125"/>
    </source>
</evidence>
<organism evidence="8 9">
    <name type="scientific">Tricholomella constricta</name>
    <dbReference type="NCBI Taxonomy" id="117010"/>
    <lineage>
        <taxon>Eukaryota</taxon>
        <taxon>Fungi</taxon>
        <taxon>Dikarya</taxon>
        <taxon>Basidiomycota</taxon>
        <taxon>Agaricomycotina</taxon>
        <taxon>Agaricomycetes</taxon>
        <taxon>Agaricomycetidae</taxon>
        <taxon>Agaricales</taxon>
        <taxon>Tricholomatineae</taxon>
        <taxon>Lyophyllaceae</taxon>
        <taxon>Tricholomella</taxon>
    </lineage>
</organism>
<dbReference type="PANTHER" id="PTHR31845:SF19">
    <property type="entry name" value="TRANSCRIPTION FACTOR DOMAIN-CONTAINING PROTEIN"/>
    <property type="match status" value="1"/>
</dbReference>
<name>A0A8H5GQH4_9AGAR</name>
<feature type="region of interest" description="Disordered" evidence="6">
    <location>
        <begin position="99"/>
        <end position="159"/>
    </location>
</feature>
<feature type="region of interest" description="Disordered" evidence="6">
    <location>
        <begin position="1043"/>
        <end position="1080"/>
    </location>
</feature>
<dbReference type="PANTHER" id="PTHR31845">
    <property type="entry name" value="FINGER DOMAIN PROTEIN, PUTATIVE-RELATED"/>
    <property type="match status" value="1"/>
</dbReference>
<dbReference type="OrthoDB" id="3429912at2759"/>
<evidence type="ECO:0000256" key="1">
    <source>
        <dbReference type="ARBA" id="ARBA00004123"/>
    </source>
</evidence>
<proteinExistence type="predicted"/>
<dbReference type="GO" id="GO:0000976">
    <property type="term" value="F:transcription cis-regulatory region binding"/>
    <property type="evidence" value="ECO:0007669"/>
    <property type="project" value="TreeGrafter"/>
</dbReference>
<dbReference type="GO" id="GO:0000981">
    <property type="term" value="F:DNA-binding transcription factor activity, RNA polymerase II-specific"/>
    <property type="evidence" value="ECO:0007669"/>
    <property type="project" value="TreeGrafter"/>
</dbReference>
<dbReference type="CDD" id="cd12148">
    <property type="entry name" value="fungal_TF_MHR"/>
    <property type="match status" value="1"/>
</dbReference>
<gene>
    <name evidence="8" type="ORF">D9615_009987</name>
</gene>
<reference evidence="8 9" key="1">
    <citation type="journal article" date="2020" name="ISME J.">
        <title>Uncovering the hidden diversity of litter-decomposition mechanisms in mushroom-forming fungi.</title>
        <authorList>
            <person name="Floudas D."/>
            <person name="Bentzer J."/>
            <person name="Ahren D."/>
            <person name="Johansson T."/>
            <person name="Persson P."/>
            <person name="Tunlid A."/>
        </authorList>
    </citation>
    <scope>NUCLEOTIDE SEQUENCE [LARGE SCALE GENOMIC DNA]</scope>
    <source>
        <strain evidence="8 9">CBS 661.87</strain>
    </source>
</reference>
<dbReference type="InterPro" id="IPR051089">
    <property type="entry name" value="prtT"/>
</dbReference>
<dbReference type="GO" id="GO:0006351">
    <property type="term" value="P:DNA-templated transcription"/>
    <property type="evidence" value="ECO:0007669"/>
    <property type="project" value="InterPro"/>
</dbReference>
<protein>
    <recommendedName>
        <fullName evidence="7">Xylanolytic transcriptional activator regulatory domain-containing protein</fullName>
    </recommendedName>
</protein>
<feature type="compositionally biased region" description="Polar residues" evidence="6">
    <location>
        <begin position="1065"/>
        <end position="1080"/>
    </location>
</feature>
<keyword evidence="5" id="KW-0539">Nucleus</keyword>
<keyword evidence="3" id="KW-0238">DNA-binding</keyword>
<feature type="region of interest" description="Disordered" evidence="6">
    <location>
        <begin position="626"/>
        <end position="679"/>
    </location>
</feature>
<dbReference type="Proteomes" id="UP000565441">
    <property type="component" value="Unassembled WGS sequence"/>
</dbReference>
<feature type="compositionally biased region" description="Low complexity" evidence="6">
    <location>
        <begin position="626"/>
        <end position="638"/>
    </location>
</feature>
<comment type="caution">
    <text evidence="8">The sequence shown here is derived from an EMBL/GenBank/DDBJ whole genome shotgun (WGS) entry which is preliminary data.</text>
</comment>
<feature type="compositionally biased region" description="Low complexity" evidence="6">
    <location>
        <begin position="655"/>
        <end position="665"/>
    </location>
</feature>
<dbReference type="SMART" id="SM00906">
    <property type="entry name" value="Fungal_trans"/>
    <property type="match status" value="1"/>
</dbReference>
<evidence type="ECO:0000259" key="7">
    <source>
        <dbReference type="SMART" id="SM00906"/>
    </source>
</evidence>
<keyword evidence="2" id="KW-0805">Transcription regulation</keyword>
<sequence>MYPRKKSRKDDGSESQSPTAEKDEVKAKPTRGSRVSVQSRAGPVSAAWLAITNVFLKNRTEASDPPTNANVPAPRRKHELLTRSLRKMERTLDTVLRSIGNPGIASGMVSRSPSPTAQAASTSALIAASPSPPPTRQSSYHHHQEDPGSPKLHSLPDNALNPLGLLAEASLANRRALHPNASPMLARTSEPGENPKMGVASDNYFKPGPMTILPLRRLYIERQIQPEMLSFVGTEDVVALFNIFFDHISMHGTLLDRNFHTPSLVCSRSPFLLTTICSIASKFYTVKPELHPRLTELAKKLAFSVPAQGYKSVEIVQAYLLLSLWGCGAVERYEQDKTWLLLGMAIRMATDLNLHRKTTVASQDTQEGRARDLEVHNRERTWIMCFCLDRSFSAQMGKPHSIKEENADKWCRSPVAISSDPSLTAYAELQRILSRCLDFLYSGTDTPSGLQVHCDYMLVIKTFETQLSAWRQQWVEARDWAGETQPSIEYKKLISQFYYNYALLVLNSFGLQNALERAPVDIGHFFARCHSSATVCATLVRDGLGPTGFMKYAPDSHCVLTSYAVLSLLKLIRPEFQAFLDDEQKTLGLVSDVADVLENSAANPLHTPALYSHFLRALVAAKSTTNINNNNGESNNPNGMHHGTSDGADTSASYSNQNQNQSQSHGHGHSDMVIGPPGFGSGGYNTGEAGFSLGEFQFEGEMGPVADMSTFPPTMAPNPPPEDNMGALTMDNILSSGFWDSVLVPGYNSMDGLSGGFLFGAGGSGLITPRFGMSPMHSGTNTPATRSGVQSQLTQMSINAAFDINQKNEAAAIAKLQLRMTDDRLVYLQTIAGEKSTYFGPGHNAIATSDSHNDDAGTVRNLSRRRGGWNMDDSEFEDVSNSNSFYDICSRSPGVQIQISPDAAAAEAQMTTSLYIPGFEPQPVSADILGVGGDGRTTWVLRQGKATISTNGHASDRSGTFGTATLVEGPNDASLTYANSVASFTIGQACTFSEGFAICTLVGGGSTAVQTEMTSHVPVQVASPQATSPATLNTTLFSSQMSSVGTGTASGGSGQATTTAPEVPSETQPGPSPSSNSSKATGPWWGVVLVPLALGSVAYGLDL</sequence>
<evidence type="ECO:0000256" key="5">
    <source>
        <dbReference type="ARBA" id="ARBA00023242"/>
    </source>
</evidence>
<evidence type="ECO:0000256" key="6">
    <source>
        <dbReference type="SAM" id="MobiDB-lite"/>
    </source>
</evidence>
<keyword evidence="9" id="KW-1185">Reference proteome</keyword>
<accession>A0A8H5GQH4</accession>
<dbReference type="EMBL" id="JAACJP010000056">
    <property type="protein sequence ID" value="KAF5369179.1"/>
    <property type="molecule type" value="Genomic_DNA"/>
</dbReference>
<evidence type="ECO:0000256" key="2">
    <source>
        <dbReference type="ARBA" id="ARBA00023015"/>
    </source>
</evidence>
<dbReference type="AlphaFoldDB" id="A0A8H5GQH4"/>
<feature type="domain" description="Xylanolytic transcriptional activator regulatory" evidence="7">
    <location>
        <begin position="338"/>
        <end position="420"/>
    </location>
</feature>
<evidence type="ECO:0000313" key="8">
    <source>
        <dbReference type="EMBL" id="KAF5369179.1"/>
    </source>
</evidence>
<dbReference type="GO" id="GO:0005634">
    <property type="term" value="C:nucleus"/>
    <property type="evidence" value="ECO:0007669"/>
    <property type="project" value="UniProtKB-SubCell"/>
</dbReference>
<dbReference type="GO" id="GO:0008270">
    <property type="term" value="F:zinc ion binding"/>
    <property type="evidence" value="ECO:0007669"/>
    <property type="project" value="InterPro"/>
</dbReference>
<keyword evidence="4" id="KW-0804">Transcription</keyword>
<feature type="compositionally biased region" description="Low complexity" evidence="6">
    <location>
        <begin position="112"/>
        <end position="129"/>
    </location>
</feature>
<dbReference type="Pfam" id="PF04082">
    <property type="entry name" value="Fungal_trans"/>
    <property type="match status" value="1"/>
</dbReference>
<dbReference type="InterPro" id="IPR007219">
    <property type="entry name" value="XnlR_reg_dom"/>
</dbReference>
<evidence type="ECO:0000256" key="4">
    <source>
        <dbReference type="ARBA" id="ARBA00023163"/>
    </source>
</evidence>
<evidence type="ECO:0000313" key="9">
    <source>
        <dbReference type="Proteomes" id="UP000565441"/>
    </source>
</evidence>
<feature type="region of interest" description="Disordered" evidence="6">
    <location>
        <begin position="1"/>
        <end position="42"/>
    </location>
</feature>
<comment type="subcellular location">
    <subcellularLocation>
        <location evidence="1">Nucleus</location>
    </subcellularLocation>
</comment>